<dbReference type="CDD" id="cd00130">
    <property type="entry name" value="PAS"/>
    <property type="match status" value="1"/>
</dbReference>
<evidence type="ECO:0000256" key="8">
    <source>
        <dbReference type="ARBA" id="ARBA00022643"/>
    </source>
</evidence>
<comment type="caution">
    <text evidence="20">The sequence shown here is derived from an EMBL/GenBank/DDBJ whole genome shotgun (WGS) entry which is preliminary data.</text>
</comment>
<keyword evidence="16" id="KW-0675">Receptor</keyword>
<dbReference type="SMART" id="SM00911">
    <property type="entry name" value="HWE_HK"/>
    <property type="match status" value="1"/>
</dbReference>
<evidence type="ECO:0000256" key="12">
    <source>
        <dbReference type="ARBA" id="ARBA00022777"/>
    </source>
</evidence>
<dbReference type="EC" id="2.7.13.3" evidence="2"/>
<evidence type="ECO:0000256" key="13">
    <source>
        <dbReference type="ARBA" id="ARBA00022840"/>
    </source>
</evidence>
<dbReference type="AlphaFoldDB" id="A0A2T1HNN3"/>
<evidence type="ECO:0000256" key="11">
    <source>
        <dbReference type="ARBA" id="ARBA00022741"/>
    </source>
</evidence>
<dbReference type="InterPro" id="IPR001610">
    <property type="entry name" value="PAC"/>
</dbReference>
<dbReference type="PROSITE" id="PS50112">
    <property type="entry name" value="PAS"/>
    <property type="match status" value="1"/>
</dbReference>
<dbReference type="SMART" id="SM00091">
    <property type="entry name" value="PAS"/>
    <property type="match status" value="1"/>
</dbReference>
<evidence type="ECO:0000256" key="2">
    <source>
        <dbReference type="ARBA" id="ARBA00012438"/>
    </source>
</evidence>
<evidence type="ECO:0000256" key="7">
    <source>
        <dbReference type="ARBA" id="ARBA00022630"/>
    </source>
</evidence>
<evidence type="ECO:0000256" key="14">
    <source>
        <dbReference type="ARBA" id="ARBA00022991"/>
    </source>
</evidence>
<accession>A0A2T1HNN3</accession>
<dbReference type="InterPro" id="IPR003018">
    <property type="entry name" value="GAF"/>
</dbReference>
<dbReference type="SMART" id="SM00065">
    <property type="entry name" value="GAF"/>
    <property type="match status" value="1"/>
</dbReference>
<evidence type="ECO:0000256" key="3">
    <source>
        <dbReference type="ARBA" id="ARBA00021740"/>
    </source>
</evidence>
<evidence type="ECO:0000256" key="1">
    <source>
        <dbReference type="ARBA" id="ARBA00000085"/>
    </source>
</evidence>
<keyword evidence="17" id="KW-0175">Coiled coil</keyword>
<dbReference type="Pfam" id="PF07536">
    <property type="entry name" value="HWE_HK"/>
    <property type="match status" value="1"/>
</dbReference>
<gene>
    <name evidence="20" type="ORF">SLNSH_19565</name>
</gene>
<dbReference type="Gene3D" id="3.30.565.10">
    <property type="entry name" value="Histidine kinase-like ATPase, C-terminal domain"/>
    <property type="match status" value="1"/>
</dbReference>
<dbReference type="InterPro" id="IPR013656">
    <property type="entry name" value="PAS_4"/>
</dbReference>
<dbReference type="PROSITE" id="PS50113">
    <property type="entry name" value="PAC"/>
    <property type="match status" value="1"/>
</dbReference>
<evidence type="ECO:0000256" key="15">
    <source>
        <dbReference type="ARBA" id="ARBA00023026"/>
    </source>
</evidence>
<evidence type="ECO:0000256" key="5">
    <source>
        <dbReference type="ARBA" id="ARBA00022553"/>
    </source>
</evidence>
<evidence type="ECO:0000256" key="6">
    <source>
        <dbReference type="ARBA" id="ARBA00022606"/>
    </source>
</evidence>
<dbReference type="GO" id="GO:0009881">
    <property type="term" value="F:photoreceptor activity"/>
    <property type="evidence" value="ECO:0007669"/>
    <property type="project" value="UniProtKB-KW"/>
</dbReference>
<feature type="domain" description="PAC" evidence="19">
    <location>
        <begin position="272"/>
        <end position="324"/>
    </location>
</feature>
<protein>
    <recommendedName>
        <fullName evidence="3">Blue-light-activated histidine kinase</fullName>
        <ecNumber evidence="2">2.7.13.3</ecNumber>
    </recommendedName>
</protein>
<dbReference type="SUPFAM" id="SSF55785">
    <property type="entry name" value="PYP-like sensor domain (PAS domain)"/>
    <property type="match status" value="1"/>
</dbReference>
<dbReference type="SUPFAM" id="SSF55781">
    <property type="entry name" value="GAF domain-like"/>
    <property type="match status" value="1"/>
</dbReference>
<dbReference type="InterPro" id="IPR011102">
    <property type="entry name" value="Sig_transdc_His_kinase_HWE"/>
</dbReference>
<dbReference type="NCBIfam" id="TIGR00229">
    <property type="entry name" value="sensory_box"/>
    <property type="match status" value="1"/>
</dbReference>
<dbReference type="PANTHER" id="PTHR41523">
    <property type="entry name" value="TWO-COMPONENT SYSTEM SENSOR PROTEIN"/>
    <property type="match status" value="1"/>
</dbReference>
<dbReference type="Proteomes" id="UP000239772">
    <property type="component" value="Unassembled WGS sequence"/>
</dbReference>
<keyword evidence="11" id="KW-0547">Nucleotide-binding</keyword>
<keyword evidence="15" id="KW-0843">Virulence</keyword>
<dbReference type="InterPro" id="IPR035965">
    <property type="entry name" value="PAS-like_dom_sf"/>
</dbReference>
<dbReference type="GO" id="GO:0005524">
    <property type="term" value="F:ATP binding"/>
    <property type="evidence" value="ECO:0007669"/>
    <property type="project" value="UniProtKB-KW"/>
</dbReference>
<keyword evidence="14" id="KW-0157">Chromophore</keyword>
<evidence type="ECO:0000256" key="17">
    <source>
        <dbReference type="SAM" id="Coils"/>
    </source>
</evidence>
<keyword evidence="21" id="KW-1185">Reference proteome</keyword>
<organism evidence="20 21">
    <name type="scientific">Alsobacter soli</name>
    <dbReference type="NCBI Taxonomy" id="2109933"/>
    <lineage>
        <taxon>Bacteria</taxon>
        <taxon>Pseudomonadati</taxon>
        <taxon>Pseudomonadota</taxon>
        <taxon>Alphaproteobacteria</taxon>
        <taxon>Hyphomicrobiales</taxon>
        <taxon>Alsobacteraceae</taxon>
        <taxon>Alsobacter</taxon>
    </lineage>
</organism>
<evidence type="ECO:0000256" key="4">
    <source>
        <dbReference type="ARBA" id="ARBA00022543"/>
    </source>
</evidence>
<dbReference type="InterPro" id="IPR036890">
    <property type="entry name" value="HATPase_C_sf"/>
</dbReference>
<reference evidence="21" key="1">
    <citation type="submission" date="2018-03" db="EMBL/GenBank/DDBJ databases">
        <authorList>
            <person name="Sun L."/>
            <person name="Liu H."/>
            <person name="Chen W."/>
            <person name="Huang K."/>
            <person name="Liu W."/>
            <person name="Gao X."/>
        </authorList>
    </citation>
    <scope>NUCLEOTIDE SEQUENCE [LARGE SCALE GENOMIC DNA]</scope>
    <source>
        <strain evidence="21">SH9</strain>
    </source>
</reference>
<keyword evidence="12" id="KW-0418">Kinase</keyword>
<dbReference type="InterPro" id="IPR000700">
    <property type="entry name" value="PAS-assoc_C"/>
</dbReference>
<dbReference type="SMART" id="SM00086">
    <property type="entry name" value="PAC"/>
    <property type="match status" value="1"/>
</dbReference>
<dbReference type="Pfam" id="PF08448">
    <property type="entry name" value="PAS_4"/>
    <property type="match status" value="1"/>
</dbReference>
<keyword evidence="8" id="KW-0288">FMN</keyword>
<evidence type="ECO:0000313" key="20">
    <source>
        <dbReference type="EMBL" id="PSC03258.1"/>
    </source>
</evidence>
<keyword evidence="5" id="KW-0597">Phosphoprotein</keyword>
<sequence>MAEVMAPMHMADEDQGGWPWPSSAPPRPDDLAVLYQLTDRLFRALGLEEVYQAALDAIRAALGCSRSSILLFDHAGVMRFVAWRGLSDPYRAAVDGHSPWRLGQPSPDPVLVEDIALTSEPAEVKEAIAAEGIVGLAFVPLVVRGGTIGKFMTYYEERHQFTQREVDLAVMIARQVGFSIERAQADEERRKAEEALRKQEQRARAMLENAPVMIWTSDANGRCEHLNRKLREFWAVPDRDIGLFDWSATIHPDDAKGVVDAMARAIQERTGVAMQARYRAAQGGYRVLVTDAQPRFSPAGEFLGMIGVNVDVTEREEAESLRQLLVAELNHRVKNTLAVVQGIAQQTFKGAAAPPELQAAFLGRLNALALAHGMLTESSWRHASLPDIVADTLRTAAVSLSRLSLSGPPILLEPKAALAAAMALHELVTNAVKYGAFSNDAGRVSVTWAAADEASSRFRLEWVETGGPPVAPPRRVGFGSKLIERLAAQDLGGAASHEFRAEGIRCVLEGRAADGACGAPPNG</sequence>
<keyword evidence="7" id="KW-0285">Flavoprotein</keyword>
<comment type="catalytic activity">
    <reaction evidence="1">
        <text>ATP + protein L-histidine = ADP + protein N-phospho-L-histidine.</text>
        <dbReference type="EC" id="2.7.13.3"/>
    </reaction>
</comment>
<keyword evidence="6" id="KW-0716">Sensory transduction</keyword>
<dbReference type="Pfam" id="PF13185">
    <property type="entry name" value="GAF_2"/>
    <property type="match status" value="1"/>
</dbReference>
<dbReference type="Gene3D" id="3.30.450.40">
    <property type="match status" value="1"/>
</dbReference>
<dbReference type="InterPro" id="IPR000014">
    <property type="entry name" value="PAS"/>
</dbReference>
<dbReference type="GO" id="GO:0004673">
    <property type="term" value="F:protein histidine kinase activity"/>
    <property type="evidence" value="ECO:0007669"/>
    <property type="project" value="UniProtKB-EC"/>
</dbReference>
<feature type="coiled-coil region" evidence="17">
    <location>
        <begin position="182"/>
        <end position="210"/>
    </location>
</feature>
<keyword evidence="4" id="KW-0600">Photoreceptor protein</keyword>
<dbReference type="InterPro" id="IPR029016">
    <property type="entry name" value="GAF-like_dom_sf"/>
</dbReference>
<evidence type="ECO:0000256" key="16">
    <source>
        <dbReference type="ARBA" id="ARBA00023170"/>
    </source>
</evidence>
<evidence type="ECO:0000259" key="19">
    <source>
        <dbReference type="PROSITE" id="PS50113"/>
    </source>
</evidence>
<keyword evidence="10" id="KW-0677">Repeat</keyword>
<dbReference type="Gene3D" id="3.30.450.20">
    <property type="entry name" value="PAS domain"/>
    <property type="match status" value="1"/>
</dbReference>
<evidence type="ECO:0000256" key="10">
    <source>
        <dbReference type="ARBA" id="ARBA00022737"/>
    </source>
</evidence>
<keyword evidence="9" id="KW-0808">Transferase</keyword>
<feature type="domain" description="PAS" evidence="18">
    <location>
        <begin position="199"/>
        <end position="269"/>
    </location>
</feature>
<proteinExistence type="predicted"/>
<keyword evidence="13" id="KW-0067">ATP-binding</keyword>
<name>A0A2T1HNN3_9HYPH</name>
<evidence type="ECO:0000313" key="21">
    <source>
        <dbReference type="Proteomes" id="UP000239772"/>
    </source>
</evidence>
<evidence type="ECO:0000256" key="9">
    <source>
        <dbReference type="ARBA" id="ARBA00022679"/>
    </source>
</evidence>
<dbReference type="PANTHER" id="PTHR41523:SF8">
    <property type="entry name" value="ETHYLENE RESPONSE SENSOR PROTEIN"/>
    <property type="match status" value="1"/>
</dbReference>
<evidence type="ECO:0000259" key="18">
    <source>
        <dbReference type="PROSITE" id="PS50112"/>
    </source>
</evidence>
<dbReference type="EMBL" id="PVZS01000028">
    <property type="protein sequence ID" value="PSC03258.1"/>
    <property type="molecule type" value="Genomic_DNA"/>
</dbReference>